<dbReference type="EMBL" id="MWWV01000001">
    <property type="protein sequence ID" value="OZG59324.1"/>
    <property type="molecule type" value="Genomic_DNA"/>
</dbReference>
<accession>A0A261FJI9</accession>
<keyword evidence="3" id="KW-1185">Reference proteome</keyword>
<keyword evidence="1" id="KW-0812">Transmembrane</keyword>
<dbReference type="GO" id="GO:0030255">
    <property type="term" value="P:protein secretion by the type IV secretion system"/>
    <property type="evidence" value="ECO:0007669"/>
    <property type="project" value="InterPro"/>
</dbReference>
<dbReference type="Proteomes" id="UP000216444">
    <property type="component" value="Unassembled WGS sequence"/>
</dbReference>
<proteinExistence type="predicted"/>
<dbReference type="RefSeq" id="WP_094661665.1">
    <property type="nucleotide sequence ID" value="NZ_MWWV01000001.1"/>
</dbReference>
<sequence length="281" mass="30283">MEDWLIGLLNTIGNGVSQDMVSRLLQTPADFNHDLYDLSLRVADTAVKPMASIVLAIVFSMELARVSTKVDADRELGMKMVAAAMLRIAIVFTLAQNSELLLKAVDELGSSMMSGFTSAAPTEGATSTMGLGDAMADQIKDAGWAGQAACMVLLIIPFVVSQAASIVFTVVILLRFVQLYMMTAFNPLPIAFCAHEETKAWGIGYFKQYAVLVFQCATLYLAVIVYRTFVKNVLTMDGFKEGDSLPGWIISNFGNLLLASVLLIGIVMVANGVAKKLFGGE</sequence>
<dbReference type="InterPro" id="IPR045798">
    <property type="entry name" value="TrbL_Firmicutes"/>
</dbReference>
<organism evidence="2 3">
    <name type="scientific">Bifidobacterium tissieri</name>
    <dbReference type="NCBI Taxonomy" id="1630162"/>
    <lineage>
        <taxon>Bacteria</taxon>
        <taxon>Bacillati</taxon>
        <taxon>Actinomycetota</taxon>
        <taxon>Actinomycetes</taxon>
        <taxon>Bifidobacteriales</taxon>
        <taxon>Bifidobacteriaceae</taxon>
        <taxon>Bifidobacterium</taxon>
    </lineage>
</organism>
<protein>
    <recommendedName>
        <fullName evidence="4">TrbL/VirB6 plasmid conjugal transfer protein</fullName>
    </recommendedName>
</protein>
<feature type="transmembrane region" description="Helical" evidence="1">
    <location>
        <begin position="209"/>
        <end position="229"/>
    </location>
</feature>
<gene>
    <name evidence="2" type="ORF">BTIS_0055</name>
</gene>
<feature type="transmembrane region" description="Helical" evidence="1">
    <location>
        <begin position="144"/>
        <end position="174"/>
    </location>
</feature>
<comment type="caution">
    <text evidence="2">The sequence shown here is derived from an EMBL/GenBank/DDBJ whole genome shotgun (WGS) entry which is preliminary data.</text>
</comment>
<keyword evidence="1" id="KW-1133">Transmembrane helix</keyword>
<dbReference type="AlphaFoldDB" id="A0A261FJI9"/>
<dbReference type="Pfam" id="PF19478">
    <property type="entry name" value="TrbL_2"/>
    <property type="match status" value="1"/>
</dbReference>
<name>A0A261FJI9_9BIFI</name>
<keyword evidence="1" id="KW-0472">Membrane</keyword>
<evidence type="ECO:0000256" key="1">
    <source>
        <dbReference type="SAM" id="Phobius"/>
    </source>
</evidence>
<evidence type="ECO:0008006" key="4">
    <source>
        <dbReference type="Google" id="ProtNLM"/>
    </source>
</evidence>
<evidence type="ECO:0000313" key="3">
    <source>
        <dbReference type="Proteomes" id="UP000216444"/>
    </source>
</evidence>
<feature type="transmembrane region" description="Helical" evidence="1">
    <location>
        <begin position="249"/>
        <end position="274"/>
    </location>
</feature>
<evidence type="ECO:0000313" key="2">
    <source>
        <dbReference type="EMBL" id="OZG59324.1"/>
    </source>
</evidence>
<reference evidence="2 3" key="1">
    <citation type="journal article" date="2017" name="BMC Genomics">
        <title>Comparative genomic and phylogenomic analyses of the Bifidobacteriaceae family.</title>
        <authorList>
            <person name="Lugli G.A."/>
            <person name="Milani C."/>
            <person name="Turroni F."/>
            <person name="Duranti S."/>
            <person name="Mancabelli L."/>
            <person name="Mangifesta M."/>
            <person name="Ferrario C."/>
            <person name="Modesto M."/>
            <person name="Mattarelli P."/>
            <person name="Jiri K."/>
            <person name="van Sinderen D."/>
            <person name="Ventura M."/>
        </authorList>
    </citation>
    <scope>NUCLEOTIDE SEQUENCE [LARGE SCALE GENOMIC DNA]</scope>
    <source>
        <strain evidence="2 3">DSM 100201</strain>
    </source>
</reference>